<keyword evidence="7" id="KW-1185">Reference proteome</keyword>
<gene>
    <name evidence="6" type="ORF">WG926_09870</name>
</gene>
<feature type="transmembrane region" description="Helical" evidence="4">
    <location>
        <begin position="35"/>
        <end position="56"/>
    </location>
</feature>
<evidence type="ECO:0000256" key="2">
    <source>
        <dbReference type="ARBA" id="ARBA00022989"/>
    </source>
</evidence>
<feature type="transmembrane region" description="Helical" evidence="4">
    <location>
        <begin position="265"/>
        <end position="285"/>
    </location>
</feature>
<evidence type="ECO:0000256" key="1">
    <source>
        <dbReference type="ARBA" id="ARBA00022692"/>
    </source>
</evidence>
<protein>
    <submittedName>
        <fullName evidence="6">YbfB/YjiJ family MFS transporter</fullName>
    </submittedName>
</protein>
<feature type="domain" description="Major facilitator superfamily (MFS) profile" evidence="5">
    <location>
        <begin position="33"/>
        <end position="415"/>
    </location>
</feature>
<feature type="transmembrane region" description="Helical" evidence="4">
    <location>
        <begin position="237"/>
        <end position="259"/>
    </location>
</feature>
<dbReference type="Gene3D" id="1.20.1250.20">
    <property type="entry name" value="MFS general substrate transporter like domains"/>
    <property type="match status" value="2"/>
</dbReference>
<feature type="transmembrane region" description="Helical" evidence="4">
    <location>
        <begin position="389"/>
        <end position="407"/>
    </location>
</feature>
<dbReference type="PANTHER" id="PTHR23537:SF1">
    <property type="entry name" value="SUGAR TRANSPORTER"/>
    <property type="match status" value="1"/>
</dbReference>
<feature type="transmembrane region" description="Helical" evidence="4">
    <location>
        <begin position="198"/>
        <end position="217"/>
    </location>
</feature>
<dbReference type="RefSeq" id="WP_345934508.1">
    <property type="nucleotide sequence ID" value="NZ_JBBKTV010000007.1"/>
</dbReference>
<feature type="transmembrane region" description="Helical" evidence="4">
    <location>
        <begin position="325"/>
        <end position="348"/>
    </location>
</feature>
<dbReference type="PANTHER" id="PTHR23537">
    <property type="match status" value="1"/>
</dbReference>
<dbReference type="Proteomes" id="UP001413721">
    <property type="component" value="Unassembled WGS sequence"/>
</dbReference>
<feature type="transmembrane region" description="Helical" evidence="4">
    <location>
        <begin position="360"/>
        <end position="383"/>
    </location>
</feature>
<dbReference type="EMBL" id="JBBKTW010000003">
    <property type="protein sequence ID" value="MEN2988610.1"/>
    <property type="molecule type" value="Genomic_DNA"/>
</dbReference>
<dbReference type="InterPro" id="IPR036259">
    <property type="entry name" value="MFS_trans_sf"/>
</dbReference>
<proteinExistence type="predicted"/>
<keyword evidence="2 4" id="KW-1133">Transmembrane helix</keyword>
<evidence type="ECO:0000259" key="5">
    <source>
        <dbReference type="PROSITE" id="PS50850"/>
    </source>
</evidence>
<dbReference type="Pfam" id="PF06779">
    <property type="entry name" value="MFS_4"/>
    <property type="match status" value="1"/>
</dbReference>
<evidence type="ECO:0000256" key="4">
    <source>
        <dbReference type="SAM" id="Phobius"/>
    </source>
</evidence>
<evidence type="ECO:0000256" key="3">
    <source>
        <dbReference type="ARBA" id="ARBA00023136"/>
    </source>
</evidence>
<accession>A0ABU9YJ07</accession>
<feature type="transmembrane region" description="Helical" evidence="4">
    <location>
        <begin position="163"/>
        <end position="186"/>
    </location>
</feature>
<dbReference type="SUPFAM" id="SSF103473">
    <property type="entry name" value="MFS general substrate transporter"/>
    <property type="match status" value="1"/>
</dbReference>
<dbReference type="PROSITE" id="PS50850">
    <property type="entry name" value="MFS"/>
    <property type="match status" value="1"/>
</dbReference>
<reference evidence="6 7" key="1">
    <citation type="submission" date="2024-03" db="EMBL/GenBank/DDBJ databases">
        <title>High-quality draft genome sequencing of Tistrella sp. BH-R2-4.</title>
        <authorList>
            <person name="Dong C."/>
        </authorList>
    </citation>
    <scope>NUCLEOTIDE SEQUENCE [LARGE SCALE GENOMIC DNA]</scope>
    <source>
        <strain evidence="6 7">BH-R2-4</strain>
    </source>
</reference>
<dbReference type="InterPro" id="IPR010645">
    <property type="entry name" value="MFS_4"/>
</dbReference>
<feature type="transmembrane region" description="Helical" evidence="4">
    <location>
        <begin position="76"/>
        <end position="96"/>
    </location>
</feature>
<comment type="caution">
    <text evidence="6">The sequence shown here is derived from an EMBL/GenBank/DDBJ whole genome shotgun (WGS) entry which is preliminary data.</text>
</comment>
<evidence type="ECO:0000313" key="6">
    <source>
        <dbReference type="EMBL" id="MEN2988610.1"/>
    </source>
</evidence>
<feature type="transmembrane region" description="Helical" evidence="4">
    <location>
        <begin position="129"/>
        <end position="151"/>
    </location>
</feature>
<name>A0ABU9YJ07_9PROT</name>
<sequence length="415" mass="42612">MEQGRHRAGDTAARLQRSWPAAAGGDAPVSLRRDYLLALGLSLGPAASNGLARFAFALILPAMRSDLSWSYTQAGWVNTTNAIGYLLGAFVTLRAIDRAGARTLLNTGMVMSALALVLSGMTSHYPTLLGLRAVAGVGGAFVFISGGALAARIGDGDGQRASAAIAVYFSGGGLGIAVSGGVLPWLFASQGNGAWDTAWIVLGLLSCAACLGTWAAARAIALPPRPVMRAPWSVRPFAWLAAGYVLFAFGYIGYMTFIIAHMSEAGASAGSVALVWVVLGVVTAVSHRIWRRALAGWSGGTPMAATVLVVAVGASLPLIDTSLPVMLLSAALFGSAFFITPAAATAFLRQSLPQEAWGRAIAVFTLLFAFGQTLGPVVAGWLADATGRLSIGLAASAVALLLGALVSKNQPLVTK</sequence>
<dbReference type="InterPro" id="IPR020846">
    <property type="entry name" value="MFS_dom"/>
</dbReference>
<feature type="transmembrane region" description="Helical" evidence="4">
    <location>
        <begin position="297"/>
        <end position="319"/>
    </location>
</feature>
<keyword evidence="1 4" id="KW-0812">Transmembrane</keyword>
<feature type="transmembrane region" description="Helical" evidence="4">
    <location>
        <begin position="103"/>
        <end position="123"/>
    </location>
</feature>
<evidence type="ECO:0000313" key="7">
    <source>
        <dbReference type="Proteomes" id="UP001413721"/>
    </source>
</evidence>
<organism evidence="6 7">
    <name type="scientific">Tistrella arctica</name>
    <dbReference type="NCBI Taxonomy" id="3133430"/>
    <lineage>
        <taxon>Bacteria</taxon>
        <taxon>Pseudomonadati</taxon>
        <taxon>Pseudomonadota</taxon>
        <taxon>Alphaproteobacteria</taxon>
        <taxon>Geminicoccales</taxon>
        <taxon>Geminicoccaceae</taxon>
        <taxon>Tistrella</taxon>
    </lineage>
</organism>
<keyword evidence="3 4" id="KW-0472">Membrane</keyword>